<organism evidence="5 6">
    <name type="scientific">Aeromicrobium marinum DSM 15272</name>
    <dbReference type="NCBI Taxonomy" id="585531"/>
    <lineage>
        <taxon>Bacteria</taxon>
        <taxon>Bacillati</taxon>
        <taxon>Actinomycetota</taxon>
        <taxon>Actinomycetes</taxon>
        <taxon>Propionibacteriales</taxon>
        <taxon>Nocardioidaceae</taxon>
        <taxon>Aeromicrobium</taxon>
    </lineage>
</organism>
<gene>
    <name evidence="5" type="ORF">HMPREF0063_11493</name>
</gene>
<reference evidence="5" key="1">
    <citation type="submission" date="2010-08" db="EMBL/GenBank/DDBJ databases">
        <authorList>
            <person name="Muzny D."/>
            <person name="Qin X."/>
            <person name="Buhay C."/>
            <person name="Dugan-Rocha S."/>
            <person name="Ding Y."/>
            <person name="Chen G."/>
            <person name="Hawes A."/>
            <person name="Holder M."/>
            <person name="Jhangiani S."/>
            <person name="Johnson A."/>
            <person name="Khan Z."/>
            <person name="Li Z."/>
            <person name="Liu W."/>
            <person name="Liu X."/>
            <person name="Perez L."/>
            <person name="Shen H."/>
            <person name="Wang Q."/>
            <person name="Watt J."/>
            <person name="Xi L."/>
            <person name="Xin Y."/>
            <person name="Zhou J."/>
            <person name="Deng J."/>
            <person name="Jiang H."/>
            <person name="Liu Y."/>
            <person name="Qu J."/>
            <person name="Song X.-Z."/>
            <person name="Zhang L."/>
            <person name="Villasana D."/>
            <person name="Johnson A."/>
            <person name="Liu J."/>
            <person name="Liyanage D."/>
            <person name="Lorensuhewa L."/>
            <person name="Robinson T."/>
            <person name="Song A."/>
            <person name="Song B.-B."/>
            <person name="Dinh H."/>
            <person name="Thornton R."/>
            <person name="Coyle M."/>
            <person name="Francisco L."/>
            <person name="Jackson L."/>
            <person name="Javaid M."/>
            <person name="Korchina V."/>
            <person name="Kovar C."/>
            <person name="Mata R."/>
            <person name="Mathew T."/>
            <person name="Ngo R."/>
            <person name="Nguyen L."/>
            <person name="Nguyen N."/>
            <person name="Okwuonu G."/>
            <person name="Ongeri F."/>
            <person name="Pham C."/>
            <person name="Simmons D."/>
            <person name="Wilczek-Boney K."/>
            <person name="Hale W."/>
            <person name="Jakkamsetti A."/>
            <person name="Pham P."/>
            <person name="Ruth R."/>
            <person name="San Lucas F."/>
            <person name="Warren J."/>
            <person name="Zhang J."/>
            <person name="Zhao Z."/>
            <person name="Zhou C."/>
            <person name="Zhu D."/>
            <person name="Lee S."/>
            <person name="Bess C."/>
            <person name="Blankenburg K."/>
            <person name="Forbes L."/>
            <person name="Fu Q."/>
            <person name="Gubbala S."/>
            <person name="Hirani K."/>
            <person name="Jayaseelan J.C."/>
            <person name="Lara F."/>
            <person name="Munidasa M."/>
            <person name="Palculict T."/>
            <person name="Patil S."/>
            <person name="Pu L.-L."/>
            <person name="Saada N."/>
            <person name="Tang L."/>
            <person name="Weissenberger G."/>
            <person name="Zhu Y."/>
            <person name="Hemphill L."/>
            <person name="Shang Y."/>
            <person name="Youmans B."/>
            <person name="Ayvaz T."/>
            <person name="Ross M."/>
            <person name="Santibanez J."/>
            <person name="Aqrawi P."/>
            <person name="Gross S."/>
            <person name="Joshi V."/>
            <person name="Fowler G."/>
            <person name="Nazareth L."/>
            <person name="Reid J."/>
            <person name="Worley K."/>
            <person name="Petrosino J."/>
            <person name="Highlander S."/>
            <person name="Gibbs R."/>
        </authorList>
    </citation>
    <scope>NUCLEOTIDE SEQUENCE [LARGE SCALE GENOMIC DNA]</scope>
    <source>
        <strain evidence="5">DSM 15272</strain>
    </source>
</reference>
<dbReference type="Proteomes" id="UP000003111">
    <property type="component" value="Unassembled WGS sequence"/>
</dbReference>
<dbReference type="PANTHER" id="PTHR45766">
    <property type="entry name" value="DNA ANNEALING HELICASE AND ENDONUCLEASE ZRANB3 FAMILY MEMBER"/>
    <property type="match status" value="1"/>
</dbReference>
<dbReference type="SMART" id="SM00490">
    <property type="entry name" value="HELICc"/>
    <property type="match status" value="1"/>
</dbReference>
<evidence type="ECO:0000259" key="3">
    <source>
        <dbReference type="PROSITE" id="PS51192"/>
    </source>
</evidence>
<feature type="domain" description="Helicase C-terminal" evidence="4">
    <location>
        <begin position="311"/>
        <end position="464"/>
    </location>
</feature>
<dbReference type="Pfam" id="PF00176">
    <property type="entry name" value="SNF2-rel_dom"/>
    <property type="match status" value="1"/>
</dbReference>
<dbReference type="CDD" id="cd18793">
    <property type="entry name" value="SF2_C_SNF"/>
    <property type="match status" value="1"/>
</dbReference>
<dbReference type="OrthoDB" id="9814088at2"/>
<dbReference type="InterPro" id="IPR014001">
    <property type="entry name" value="Helicase_ATP-bd"/>
</dbReference>
<sequence length="475" mass="52598">MIDTLSAPDIFTGSLEPHQLDAADWLMDHPRALLADDVGLGKTVEAIAYIARLDYAGELPEGRTSVIWITEASLLKQTAEEFARFAPSLAVLTSDDRLFEPGGSTLRWARFHSKFPSGVDVVVVSHELAGNRGSVLNDRFGTPPLVVIDEAMALKSGGPRHTRISEITAAATRVLAMTATPYENSPLETYNILRLLHLPDLWTSGEFDSRFVEWAPAYQIPGTWKTVPARPLGVRPEARAELAAYLHKVMLRRTVEDIGGAVPVRVGEQVRWVELSSEQADAYDVAAQNRGGVGHIRRTVAARGAGDSSALVDEFMRYLDSPKTPSKVIVYCETLGIIHMVCERLEAAGIGHVSIEGANKAPDRTIALAAFRDRPEVRVLVGSKVLELGLNIQHCNALVTLDCSDNPQRERQREGRIRRLGSPHETYTHLTLMPETPTARKKWQTLERKRREAEALLRRQDNQTTDPTTTYGDHR</sequence>
<feature type="compositionally biased region" description="Polar residues" evidence="2">
    <location>
        <begin position="462"/>
        <end position="475"/>
    </location>
</feature>
<dbReference type="InterPro" id="IPR049730">
    <property type="entry name" value="SNF2/RAD54-like_C"/>
</dbReference>
<dbReference type="Gene3D" id="3.40.50.300">
    <property type="entry name" value="P-loop containing nucleotide triphosphate hydrolases"/>
    <property type="match status" value="1"/>
</dbReference>
<dbReference type="GO" id="GO:0016787">
    <property type="term" value="F:hydrolase activity"/>
    <property type="evidence" value="ECO:0007669"/>
    <property type="project" value="UniProtKB-KW"/>
</dbReference>
<feature type="compositionally biased region" description="Basic and acidic residues" evidence="2">
    <location>
        <begin position="444"/>
        <end position="461"/>
    </location>
</feature>
<dbReference type="Gene3D" id="3.40.50.10810">
    <property type="entry name" value="Tandem AAA-ATPase domain"/>
    <property type="match status" value="1"/>
</dbReference>
<evidence type="ECO:0000313" key="6">
    <source>
        <dbReference type="Proteomes" id="UP000003111"/>
    </source>
</evidence>
<accession>E2SBT4</accession>
<dbReference type="PROSITE" id="PS51194">
    <property type="entry name" value="HELICASE_CTER"/>
    <property type="match status" value="1"/>
</dbReference>
<feature type="region of interest" description="Disordered" evidence="2">
    <location>
        <begin position="437"/>
        <end position="475"/>
    </location>
</feature>
<dbReference type="InterPro" id="IPR001650">
    <property type="entry name" value="Helicase_C-like"/>
</dbReference>
<protein>
    <submittedName>
        <fullName evidence="5">Helicase C-terminal domain protein</fullName>
    </submittedName>
</protein>
<comment type="caution">
    <text evidence="5">The sequence shown here is derived from an EMBL/GenBank/DDBJ whole genome shotgun (WGS) entry which is preliminary data.</text>
</comment>
<proteinExistence type="predicted"/>
<dbReference type="eggNOG" id="COG0553">
    <property type="taxonomic scope" value="Bacteria"/>
</dbReference>
<feature type="domain" description="Helicase ATP-binding" evidence="3">
    <location>
        <begin position="23"/>
        <end position="199"/>
    </location>
</feature>
<dbReference type="HOGENOM" id="CLU_574451_0_0_11"/>
<dbReference type="AlphaFoldDB" id="E2SBT4"/>
<dbReference type="EMBL" id="ACLF03000005">
    <property type="protein sequence ID" value="EFQ83220.1"/>
    <property type="molecule type" value="Genomic_DNA"/>
</dbReference>
<evidence type="ECO:0000256" key="1">
    <source>
        <dbReference type="ARBA" id="ARBA00022801"/>
    </source>
</evidence>
<dbReference type="InterPro" id="IPR027417">
    <property type="entry name" value="P-loop_NTPase"/>
</dbReference>
<dbReference type="PROSITE" id="PS51192">
    <property type="entry name" value="HELICASE_ATP_BIND_1"/>
    <property type="match status" value="1"/>
</dbReference>
<dbReference type="STRING" id="585531.HMPREF0063_11493"/>
<dbReference type="Pfam" id="PF00271">
    <property type="entry name" value="Helicase_C"/>
    <property type="match status" value="1"/>
</dbReference>
<dbReference type="SUPFAM" id="SSF52540">
    <property type="entry name" value="P-loop containing nucleoside triphosphate hydrolases"/>
    <property type="match status" value="2"/>
</dbReference>
<evidence type="ECO:0000313" key="5">
    <source>
        <dbReference type="EMBL" id="EFQ83220.1"/>
    </source>
</evidence>
<keyword evidence="5" id="KW-0547">Nucleotide-binding</keyword>
<keyword evidence="6" id="KW-1185">Reference proteome</keyword>
<name>E2SBT4_9ACTN</name>
<keyword evidence="5" id="KW-0347">Helicase</keyword>
<evidence type="ECO:0000259" key="4">
    <source>
        <dbReference type="PROSITE" id="PS51194"/>
    </source>
</evidence>
<keyword evidence="5" id="KW-0067">ATP-binding</keyword>
<dbReference type="RefSeq" id="WP_007078837.1">
    <property type="nucleotide sequence ID" value="NZ_CM001024.1"/>
</dbReference>
<dbReference type="GO" id="GO:0004386">
    <property type="term" value="F:helicase activity"/>
    <property type="evidence" value="ECO:0007669"/>
    <property type="project" value="UniProtKB-KW"/>
</dbReference>
<dbReference type="GO" id="GO:0005524">
    <property type="term" value="F:ATP binding"/>
    <property type="evidence" value="ECO:0007669"/>
    <property type="project" value="InterPro"/>
</dbReference>
<keyword evidence="1" id="KW-0378">Hydrolase</keyword>
<dbReference type="PANTHER" id="PTHR45766:SF6">
    <property type="entry name" value="SWI_SNF-RELATED MATRIX-ASSOCIATED ACTIN-DEPENDENT REGULATOR OF CHROMATIN SUBFAMILY A-LIKE PROTEIN 1"/>
    <property type="match status" value="1"/>
</dbReference>
<dbReference type="InterPro" id="IPR038718">
    <property type="entry name" value="SNF2-like_sf"/>
</dbReference>
<dbReference type="InterPro" id="IPR000330">
    <property type="entry name" value="SNF2_N"/>
</dbReference>
<evidence type="ECO:0000256" key="2">
    <source>
        <dbReference type="SAM" id="MobiDB-lite"/>
    </source>
</evidence>
<dbReference type="SMART" id="SM00487">
    <property type="entry name" value="DEXDc"/>
    <property type="match status" value="1"/>
</dbReference>